<dbReference type="Pfam" id="PF26409">
    <property type="entry name" value="DUF8107"/>
    <property type="match status" value="1"/>
</dbReference>
<keyword evidence="1" id="KW-0472">Membrane</keyword>
<evidence type="ECO:0000313" key="3">
    <source>
        <dbReference type="EMBL" id="MFC7316939.1"/>
    </source>
</evidence>
<evidence type="ECO:0000256" key="1">
    <source>
        <dbReference type="SAM" id="Phobius"/>
    </source>
</evidence>
<keyword evidence="4" id="KW-1185">Reference proteome</keyword>
<dbReference type="EMBL" id="JBHTBF010000002">
    <property type="protein sequence ID" value="MFC7316939.1"/>
    <property type="molecule type" value="Genomic_DNA"/>
</dbReference>
<comment type="caution">
    <text evidence="3">The sequence shown here is derived from an EMBL/GenBank/DDBJ whole genome shotgun (WGS) entry which is preliminary data.</text>
</comment>
<feature type="transmembrane region" description="Helical" evidence="1">
    <location>
        <begin position="35"/>
        <end position="56"/>
    </location>
</feature>
<organism evidence="3 4">
    <name type="scientific">Halomarina halobia</name>
    <dbReference type="NCBI Taxonomy" id="3033386"/>
    <lineage>
        <taxon>Archaea</taxon>
        <taxon>Methanobacteriati</taxon>
        <taxon>Methanobacteriota</taxon>
        <taxon>Stenosarchaea group</taxon>
        <taxon>Halobacteria</taxon>
        <taxon>Halobacteriales</taxon>
        <taxon>Natronomonadaceae</taxon>
        <taxon>Halomarina</taxon>
    </lineage>
</organism>
<protein>
    <recommendedName>
        <fullName evidence="2">DUF8107 domain-containing protein</fullName>
    </recommendedName>
</protein>
<dbReference type="GeneID" id="79316408"/>
<dbReference type="Proteomes" id="UP001596547">
    <property type="component" value="Unassembled WGS sequence"/>
</dbReference>
<keyword evidence="1" id="KW-1133">Transmembrane helix</keyword>
<dbReference type="InterPro" id="IPR058420">
    <property type="entry name" value="DUF8107"/>
</dbReference>
<reference evidence="3 4" key="1">
    <citation type="journal article" date="2019" name="Int. J. Syst. Evol. Microbiol.">
        <title>The Global Catalogue of Microorganisms (GCM) 10K type strain sequencing project: providing services to taxonomists for standard genome sequencing and annotation.</title>
        <authorList>
            <consortium name="The Broad Institute Genomics Platform"/>
            <consortium name="The Broad Institute Genome Sequencing Center for Infectious Disease"/>
            <person name="Wu L."/>
            <person name="Ma J."/>
        </authorList>
    </citation>
    <scope>NUCLEOTIDE SEQUENCE [LARGE SCALE GENOMIC DNA]</scope>
    <source>
        <strain evidence="3 4">PSR21</strain>
    </source>
</reference>
<sequence>MTSRGDPRVLLAMNIVLSAAFAAVVLWGLEYLDAYRFTFVNFAALTLALVVLTHVVTQ</sequence>
<dbReference type="AlphaFoldDB" id="A0ABD6A8M7"/>
<feature type="domain" description="DUF8107" evidence="2">
    <location>
        <begin position="2"/>
        <end position="58"/>
    </location>
</feature>
<dbReference type="RefSeq" id="WP_276303802.1">
    <property type="nucleotide sequence ID" value="NZ_CP119992.1"/>
</dbReference>
<name>A0ABD6A8M7_9EURY</name>
<proteinExistence type="predicted"/>
<gene>
    <name evidence="3" type="ORF">ACFQPE_09040</name>
</gene>
<evidence type="ECO:0000259" key="2">
    <source>
        <dbReference type="Pfam" id="PF26409"/>
    </source>
</evidence>
<keyword evidence="1" id="KW-0812">Transmembrane</keyword>
<accession>A0ABD6A8M7</accession>
<feature type="transmembrane region" description="Helical" evidence="1">
    <location>
        <begin position="9"/>
        <end position="29"/>
    </location>
</feature>
<evidence type="ECO:0000313" key="4">
    <source>
        <dbReference type="Proteomes" id="UP001596547"/>
    </source>
</evidence>